<reference evidence="2 3" key="1">
    <citation type="submission" date="2018-07" db="EMBL/GenBank/DDBJ databases">
        <authorList>
            <person name="Zhang Y."/>
            <person name="Wang L."/>
            <person name="Ma S."/>
        </authorList>
    </citation>
    <scope>NUCLEOTIDE SEQUENCE [LARGE SCALE GENOMIC DNA]</scope>
    <source>
        <strain evidence="2 3">4-2</strain>
    </source>
</reference>
<evidence type="ECO:0000313" key="2">
    <source>
        <dbReference type="EMBL" id="RMC34419.1"/>
    </source>
</evidence>
<dbReference type="Pfam" id="PF07506">
    <property type="entry name" value="RepB"/>
    <property type="match status" value="1"/>
</dbReference>
<dbReference type="EMBL" id="QOKZ01000005">
    <property type="protein sequence ID" value="RMC34419.1"/>
    <property type="molecule type" value="Genomic_DNA"/>
</dbReference>
<dbReference type="Gene3D" id="1.10.10.2830">
    <property type="match status" value="1"/>
</dbReference>
<feature type="domain" description="RepB plasmid partition" evidence="1">
    <location>
        <begin position="82"/>
        <end position="263"/>
    </location>
</feature>
<organism evidence="2 3">
    <name type="scientific">Paracoccus alkanivorans</name>
    <dbReference type="NCBI Taxonomy" id="2116655"/>
    <lineage>
        <taxon>Bacteria</taxon>
        <taxon>Pseudomonadati</taxon>
        <taxon>Pseudomonadota</taxon>
        <taxon>Alphaproteobacteria</taxon>
        <taxon>Rhodobacterales</taxon>
        <taxon>Paracoccaceae</taxon>
        <taxon>Paracoccus</taxon>
    </lineage>
</organism>
<evidence type="ECO:0000259" key="1">
    <source>
        <dbReference type="Pfam" id="PF07506"/>
    </source>
</evidence>
<keyword evidence="3" id="KW-1185">Reference proteome</keyword>
<dbReference type="SUPFAM" id="SSF109709">
    <property type="entry name" value="KorB DNA-binding domain-like"/>
    <property type="match status" value="1"/>
</dbReference>
<protein>
    <submittedName>
        <fullName evidence="2">Chromosome partitioning protein ParB</fullName>
    </submittedName>
</protein>
<name>A0A3M0M9T4_9RHOB</name>
<proteinExistence type="predicted"/>
<dbReference type="OrthoDB" id="7632576at2"/>
<evidence type="ECO:0000313" key="3">
    <source>
        <dbReference type="Proteomes" id="UP000273516"/>
    </source>
</evidence>
<dbReference type="Proteomes" id="UP000273516">
    <property type="component" value="Unassembled WGS sequence"/>
</dbReference>
<comment type="caution">
    <text evidence="2">The sequence shown here is derived from an EMBL/GenBank/DDBJ whole genome shotgun (WGS) entry which is preliminary data.</text>
</comment>
<dbReference type="AlphaFoldDB" id="A0A3M0M9T4"/>
<dbReference type="InterPro" id="IPR011111">
    <property type="entry name" value="Plasmid_RepB"/>
</dbReference>
<gene>
    <name evidence="2" type="ORF">C9E81_14865</name>
</gene>
<accession>A0A3M0M9T4</accession>
<sequence length="278" mass="31014">MPHIRFVRLDVELLARVLLDGGADLAVELRFLLQGGRVGVRVSGFGEVLRDGSKGSNKDLGIEKVECLISTDDEAFTYNKRISRLSPVQEHKMILRAIERGVPEEKIAKALDINPQSVRRKVRMLDGISEETVAILKDKPCPMAVFEILRKMRPLRQIEAAELLVNANNYSVAYASAILAGTPQTQLAEGSKPKHIKGITPEAMARMENELARLQESITSIQETYGQDHLQLTVIKSYLGKLLGNARVVRYLMQHRPEFLDEFQAIAEMTSTLPPDTA</sequence>